<sequence>MQSKLEPLKALLNSISSNTSVKEDELLHNLIVLRNTKKVDQKLSSFNGVEVKDLMNKSSYDLKKNYVKNLLEPAFSDKLRSVKKKEKIKKTALNK</sequence>
<evidence type="ECO:0000313" key="1">
    <source>
        <dbReference type="EMBL" id="MBW7571067.1"/>
    </source>
</evidence>
<accession>A0ABS7DJ08</accession>
<reference evidence="1 2" key="1">
    <citation type="submission" date="2021-03" db="EMBL/GenBank/DDBJ databases">
        <title>Succinivibrio sp. nov. isolated from feces of cow.</title>
        <authorList>
            <person name="Choi J.-Y."/>
        </authorList>
    </citation>
    <scope>NUCLEOTIDE SEQUENCE [LARGE SCALE GENOMIC DNA]</scope>
    <source>
        <strain evidence="1 2">AGMB01872</strain>
    </source>
</reference>
<protein>
    <submittedName>
        <fullName evidence="1">Uncharacterized protein</fullName>
    </submittedName>
</protein>
<proteinExistence type="predicted"/>
<organism evidence="1 2">
    <name type="scientific">Succinivibrio faecicola</name>
    <dbReference type="NCBI Taxonomy" id="2820300"/>
    <lineage>
        <taxon>Bacteria</taxon>
        <taxon>Pseudomonadati</taxon>
        <taxon>Pseudomonadota</taxon>
        <taxon>Gammaproteobacteria</taxon>
        <taxon>Aeromonadales</taxon>
        <taxon>Succinivibrionaceae</taxon>
        <taxon>Succinivibrio</taxon>
    </lineage>
</organism>
<evidence type="ECO:0000313" key="2">
    <source>
        <dbReference type="Proteomes" id="UP000731465"/>
    </source>
</evidence>
<dbReference type="RefSeq" id="WP_219938291.1">
    <property type="nucleotide sequence ID" value="NZ_JAGFNY010000048.1"/>
</dbReference>
<gene>
    <name evidence="1" type="ORF">J5V48_09195</name>
</gene>
<dbReference type="Proteomes" id="UP000731465">
    <property type="component" value="Unassembled WGS sequence"/>
</dbReference>
<name>A0ABS7DJ08_9GAMM</name>
<keyword evidence="2" id="KW-1185">Reference proteome</keyword>
<comment type="caution">
    <text evidence="1">The sequence shown here is derived from an EMBL/GenBank/DDBJ whole genome shotgun (WGS) entry which is preliminary data.</text>
</comment>
<dbReference type="EMBL" id="JAGFNY010000048">
    <property type="protein sequence ID" value="MBW7571067.1"/>
    <property type="molecule type" value="Genomic_DNA"/>
</dbReference>